<evidence type="ECO:0000313" key="2">
    <source>
        <dbReference type="Proteomes" id="UP000887574"/>
    </source>
</evidence>
<organism evidence="2 3">
    <name type="scientific">Ditylenchus dipsaci</name>
    <dbReference type="NCBI Taxonomy" id="166011"/>
    <lineage>
        <taxon>Eukaryota</taxon>
        <taxon>Metazoa</taxon>
        <taxon>Ecdysozoa</taxon>
        <taxon>Nematoda</taxon>
        <taxon>Chromadorea</taxon>
        <taxon>Rhabditida</taxon>
        <taxon>Tylenchina</taxon>
        <taxon>Tylenchomorpha</taxon>
        <taxon>Sphaerularioidea</taxon>
        <taxon>Anguinidae</taxon>
        <taxon>Anguininae</taxon>
        <taxon>Ditylenchus</taxon>
    </lineage>
</organism>
<sequence>MKGYKCLLFVCFFSIMLVANAVNPPYKQKTINKIKAYLSVFITDAQLSMVCDKAVADVLALKNTSVMATNAMNVVMNSLTFSQMMSGLSIITCITNSFGSLSNAMTFLPAVTTVASNNLTPFLNQVLAKNAQMAANGKGVTAQTESMYMMMNQFATVTRVGTILQRVKSNSMTPGNWTLFNKCLGTVIFFSRYNLV</sequence>
<evidence type="ECO:0000313" key="3">
    <source>
        <dbReference type="WBParaSite" id="jg20774.1"/>
    </source>
</evidence>
<feature type="signal peptide" evidence="1">
    <location>
        <begin position="1"/>
        <end position="21"/>
    </location>
</feature>
<proteinExistence type="predicted"/>
<keyword evidence="2" id="KW-1185">Reference proteome</keyword>
<protein>
    <submittedName>
        <fullName evidence="3">Uncharacterized protein</fullName>
    </submittedName>
</protein>
<reference evidence="3" key="1">
    <citation type="submission" date="2022-11" db="UniProtKB">
        <authorList>
            <consortium name="WormBaseParasite"/>
        </authorList>
    </citation>
    <scope>IDENTIFICATION</scope>
</reference>
<dbReference type="Proteomes" id="UP000887574">
    <property type="component" value="Unplaced"/>
</dbReference>
<keyword evidence="1" id="KW-0732">Signal</keyword>
<name>A0A915DJQ9_9BILA</name>
<dbReference type="AlphaFoldDB" id="A0A915DJQ9"/>
<dbReference type="WBParaSite" id="jg20774.1">
    <property type="protein sequence ID" value="jg20774.1"/>
    <property type="gene ID" value="jg20774"/>
</dbReference>
<evidence type="ECO:0000256" key="1">
    <source>
        <dbReference type="SAM" id="SignalP"/>
    </source>
</evidence>
<feature type="chain" id="PRO_5037655374" evidence="1">
    <location>
        <begin position="22"/>
        <end position="196"/>
    </location>
</feature>
<accession>A0A915DJQ9</accession>